<keyword evidence="2" id="KW-0732">Signal</keyword>
<dbReference type="PANTHER" id="PTHR33601">
    <property type="entry name" value="PROTEIN LITTLE ZIPPER 4"/>
    <property type="match status" value="1"/>
</dbReference>
<reference evidence="3 4" key="1">
    <citation type="journal article" date="2019" name="Sci. Rep.">
        <title>A high-quality genome of Eragrostis curvula grass provides insights into Poaceae evolution and supports new strategies to enhance forage quality.</title>
        <authorList>
            <person name="Carballo J."/>
            <person name="Santos B.A.C.M."/>
            <person name="Zappacosta D."/>
            <person name="Garbus I."/>
            <person name="Selva J.P."/>
            <person name="Gallo C.A."/>
            <person name="Diaz A."/>
            <person name="Albertini E."/>
            <person name="Caccamo M."/>
            <person name="Echenique V."/>
        </authorList>
    </citation>
    <scope>NUCLEOTIDE SEQUENCE [LARGE SCALE GENOMIC DNA]</scope>
    <source>
        <strain evidence="4">cv. Victoria</strain>
        <tissue evidence="3">Leaf</tissue>
    </source>
</reference>
<keyword evidence="4" id="KW-1185">Reference proteome</keyword>
<sequence length="147" mass="16624">MLHDGGAACLHLSQLTCVASLCTCTTKQRTQSYLQTKSMYGAKATSNMCSGSWNRKKHQLFLVLKQQQKPHVSVVIRRKRLRLRWRAGAETMEMVNLKLYLENRCIIAENERLREKANALRRENLALRENLSKTVAAELPAAGARAA</sequence>
<evidence type="ECO:0000313" key="4">
    <source>
        <dbReference type="Proteomes" id="UP000324897"/>
    </source>
</evidence>
<evidence type="ECO:0000256" key="1">
    <source>
        <dbReference type="SAM" id="Coils"/>
    </source>
</evidence>
<dbReference type="Proteomes" id="UP000324897">
    <property type="component" value="Chromosome 3"/>
</dbReference>
<dbReference type="InterPro" id="IPR039312">
    <property type="entry name" value="ZPR"/>
</dbReference>
<gene>
    <name evidence="3" type="ORF">EJB05_42310</name>
</gene>
<name>A0A5J9TC01_9POAL</name>
<evidence type="ECO:0000256" key="2">
    <source>
        <dbReference type="SAM" id="SignalP"/>
    </source>
</evidence>
<feature type="coiled-coil region" evidence="1">
    <location>
        <begin position="103"/>
        <end position="130"/>
    </location>
</feature>
<dbReference type="EMBL" id="RWGY01000039">
    <property type="protein sequence ID" value="TVU08884.1"/>
    <property type="molecule type" value="Genomic_DNA"/>
</dbReference>
<comment type="caution">
    <text evidence="3">The sequence shown here is derived from an EMBL/GenBank/DDBJ whole genome shotgun (WGS) entry which is preliminary data.</text>
</comment>
<dbReference type="PANTHER" id="PTHR33601:SF22">
    <property type="entry name" value="PROTEIN LITTLE ZIPPER 1"/>
    <property type="match status" value="1"/>
</dbReference>
<dbReference type="OrthoDB" id="1918054at2759"/>
<feature type="signal peptide" evidence="2">
    <location>
        <begin position="1"/>
        <end position="20"/>
    </location>
</feature>
<protein>
    <recommendedName>
        <fullName evidence="5">BZIP domain-containing protein</fullName>
    </recommendedName>
</protein>
<proteinExistence type="predicted"/>
<organism evidence="3 4">
    <name type="scientific">Eragrostis curvula</name>
    <name type="common">weeping love grass</name>
    <dbReference type="NCBI Taxonomy" id="38414"/>
    <lineage>
        <taxon>Eukaryota</taxon>
        <taxon>Viridiplantae</taxon>
        <taxon>Streptophyta</taxon>
        <taxon>Embryophyta</taxon>
        <taxon>Tracheophyta</taxon>
        <taxon>Spermatophyta</taxon>
        <taxon>Magnoliopsida</taxon>
        <taxon>Liliopsida</taxon>
        <taxon>Poales</taxon>
        <taxon>Poaceae</taxon>
        <taxon>PACMAD clade</taxon>
        <taxon>Chloridoideae</taxon>
        <taxon>Eragrostideae</taxon>
        <taxon>Eragrostidinae</taxon>
        <taxon>Eragrostis</taxon>
    </lineage>
</organism>
<evidence type="ECO:0000313" key="3">
    <source>
        <dbReference type="EMBL" id="TVU08884.1"/>
    </source>
</evidence>
<dbReference type="Gramene" id="TVU08884">
    <property type="protein sequence ID" value="TVU08884"/>
    <property type="gene ID" value="EJB05_42310"/>
</dbReference>
<accession>A0A5J9TC01</accession>
<dbReference type="AlphaFoldDB" id="A0A5J9TC01"/>
<keyword evidence="1" id="KW-0175">Coiled coil</keyword>
<evidence type="ECO:0008006" key="5">
    <source>
        <dbReference type="Google" id="ProtNLM"/>
    </source>
</evidence>
<feature type="chain" id="PRO_5023869297" description="BZIP domain-containing protein" evidence="2">
    <location>
        <begin position="21"/>
        <end position="147"/>
    </location>
</feature>